<name>A0A1I7WQV1_HETBA</name>
<dbReference type="Proteomes" id="UP000095283">
    <property type="component" value="Unplaced"/>
</dbReference>
<accession>A0A1I7WQV1</accession>
<dbReference type="WBParaSite" id="Hba_07537">
    <property type="protein sequence ID" value="Hba_07537"/>
    <property type="gene ID" value="Hba_07537"/>
</dbReference>
<proteinExistence type="predicted"/>
<evidence type="ECO:0000313" key="1">
    <source>
        <dbReference type="Proteomes" id="UP000095283"/>
    </source>
</evidence>
<evidence type="ECO:0000313" key="2">
    <source>
        <dbReference type="WBParaSite" id="Hba_07537"/>
    </source>
</evidence>
<protein>
    <submittedName>
        <fullName evidence="2">Uncharacterized protein</fullName>
    </submittedName>
</protein>
<keyword evidence="1" id="KW-1185">Reference proteome</keyword>
<dbReference type="AlphaFoldDB" id="A0A1I7WQV1"/>
<organism evidence="1 2">
    <name type="scientific">Heterorhabditis bacteriophora</name>
    <name type="common">Entomopathogenic nematode worm</name>
    <dbReference type="NCBI Taxonomy" id="37862"/>
    <lineage>
        <taxon>Eukaryota</taxon>
        <taxon>Metazoa</taxon>
        <taxon>Ecdysozoa</taxon>
        <taxon>Nematoda</taxon>
        <taxon>Chromadorea</taxon>
        <taxon>Rhabditida</taxon>
        <taxon>Rhabditina</taxon>
        <taxon>Rhabditomorpha</taxon>
        <taxon>Strongyloidea</taxon>
        <taxon>Heterorhabditidae</taxon>
        <taxon>Heterorhabditis</taxon>
    </lineage>
</organism>
<reference evidence="2" key="1">
    <citation type="submission" date="2016-11" db="UniProtKB">
        <authorList>
            <consortium name="WormBaseParasite"/>
        </authorList>
    </citation>
    <scope>IDENTIFICATION</scope>
</reference>
<sequence length="186" mass="21692">MPENNITNRKTTNGEKKLKPCCACPETKRFLILDLMHIRSDGNAQEAHVLHQEILRLDAVVKKKIDVISTTKDERSLLDETKQTRECLATLRSKIEQLYKIGPMLLSRREQQNVNGYVERHQKELEENIRQMRLVAISTSKKISEFTRTSLMQGKSGEFERRKIISDKNMLRENAEKVSYVKYEIS</sequence>